<gene>
    <name evidence="3" type="ORF">EUA07_07195</name>
</gene>
<feature type="domain" description="CHAT" evidence="2">
    <location>
        <begin position="99"/>
        <end position="349"/>
    </location>
</feature>
<dbReference type="Proteomes" id="UP000293291">
    <property type="component" value="Unassembled WGS sequence"/>
</dbReference>
<dbReference type="Pfam" id="PF07676">
    <property type="entry name" value="PD40"/>
    <property type="match status" value="1"/>
</dbReference>
<dbReference type="InterPro" id="IPR011042">
    <property type="entry name" value="6-blade_b-propeller_TolB-like"/>
</dbReference>
<dbReference type="PANTHER" id="PTHR36842">
    <property type="entry name" value="PROTEIN TOLB HOMOLOG"/>
    <property type="match status" value="1"/>
</dbReference>
<evidence type="ECO:0000313" key="3">
    <source>
        <dbReference type="EMBL" id="RYC02931.1"/>
    </source>
</evidence>
<keyword evidence="4" id="KW-1185">Reference proteome</keyword>
<dbReference type="OrthoDB" id="8253226at2"/>
<evidence type="ECO:0000313" key="4">
    <source>
        <dbReference type="Proteomes" id="UP000293291"/>
    </source>
</evidence>
<dbReference type="Pfam" id="PF12770">
    <property type="entry name" value="CHAT"/>
    <property type="match status" value="1"/>
</dbReference>
<dbReference type="AlphaFoldDB" id="A0A4Q2SDW6"/>
<dbReference type="InterPro" id="IPR024983">
    <property type="entry name" value="CHAT_dom"/>
</dbReference>
<dbReference type="Gene3D" id="2.120.10.30">
    <property type="entry name" value="TolB, C-terminal domain"/>
    <property type="match status" value="1"/>
</dbReference>
<dbReference type="SUPFAM" id="SSF82171">
    <property type="entry name" value="DPP6 N-terminal domain-like"/>
    <property type="match status" value="1"/>
</dbReference>
<protein>
    <submittedName>
        <fullName evidence="3">CHAT domain-containing protein</fullName>
    </submittedName>
</protein>
<name>A0A4Q2SDW6_9ACTN</name>
<proteinExistence type="inferred from homology"/>
<dbReference type="InterPro" id="IPR011659">
    <property type="entry name" value="WD40"/>
</dbReference>
<dbReference type="PANTHER" id="PTHR36842:SF1">
    <property type="entry name" value="PROTEIN TOLB"/>
    <property type="match status" value="1"/>
</dbReference>
<evidence type="ECO:0000259" key="2">
    <source>
        <dbReference type="Pfam" id="PF12770"/>
    </source>
</evidence>
<organism evidence="3 4">
    <name type="scientific">Nocardioides ganghwensis</name>
    <dbReference type="NCBI Taxonomy" id="252230"/>
    <lineage>
        <taxon>Bacteria</taxon>
        <taxon>Bacillati</taxon>
        <taxon>Actinomycetota</taxon>
        <taxon>Actinomycetes</taxon>
        <taxon>Propionibacteriales</taxon>
        <taxon>Nocardioidaceae</taxon>
        <taxon>Nocardioides</taxon>
    </lineage>
</organism>
<reference evidence="3 4" key="1">
    <citation type="submission" date="2019-01" db="EMBL/GenBank/DDBJ databases">
        <title>Novel species of Nocardioides.</title>
        <authorList>
            <person name="Liu Q."/>
            <person name="Xin Y.-H."/>
        </authorList>
    </citation>
    <scope>NUCLEOTIDE SEQUENCE [LARGE SCALE GENOMIC DNA]</scope>
    <source>
        <strain evidence="3 4">CGMCC 4.6875</strain>
    </source>
</reference>
<accession>A0A4Q2SDW6</accession>
<sequence>MTTRTYVNFDLLIEKEVDGSYAALVTGSPVGTASSVRFALPFDGTTLENLLLKLDPGRSGTRRSGASTQQQAAMDFGGPLYDAIFRDEVLLAWSRSQDVAREKAGGLRLRLRLTDAAEIAGLPWELLYDKPNNHFIAQSERTPLVRYVDVPSVPRAITVDGPLRVLAVIASPTDLETLDVEAEWERLNEAMADRVATGSVVLDRLPSPVVAELGPWLRHHQTHVIHFVGHGDFDERLREGVIYFENEHGARAAITSSVLGPFVRDHDPLRMVVLNACRSARTDALDPFGGIAQGLVQQDATAVVAMQFPISDRAAVAFTSDFYGSLVDGLPVDQAVTSARKALLGGFRDEWATPVLFLRAPDGAIFHDVHAVPPPPPPDPVSDPLPGSVWRRLAIGAGGAAAVVAVVLALATLDSGDGPGTDSGGGVEEGGEDGARATTVLPVAASPLADDQLLVAAGPQDSQLDLYRVDVEGDRWERVTDGNARWAGASISRKRDTLIFTEKTGDTFRLLVADPSAADQTGDPLFGEPPELCEKSMERPARHPEDPDLIVSPCIGEDGQYRLVELNLATGATRVLDETSDRRVGDPTISPDGDHVVYWSAVRSETETTKPMEGTLFTLELDDPSTTRRALMPDQSRDGDAVFSPLTNTIAFTRSTGDGVPPDRDLFTVSLELGASARPLLEGDEIDQDPTWSPNGRQLAFRRGPPDGTTRIHVVTLSDNPDAPVAVSTAVPVLTEPINDRFRVEIVPAWSRR</sequence>
<evidence type="ECO:0000256" key="1">
    <source>
        <dbReference type="ARBA" id="ARBA00009820"/>
    </source>
</evidence>
<comment type="similarity">
    <text evidence="1">Belongs to the TolB family.</text>
</comment>
<comment type="caution">
    <text evidence="3">The sequence shown here is derived from an EMBL/GenBank/DDBJ whole genome shotgun (WGS) entry which is preliminary data.</text>
</comment>
<dbReference type="RefSeq" id="WP_129454332.1">
    <property type="nucleotide sequence ID" value="NZ_JACXYX010000010.1"/>
</dbReference>
<dbReference type="EMBL" id="SDWU01000007">
    <property type="protein sequence ID" value="RYC02931.1"/>
    <property type="molecule type" value="Genomic_DNA"/>
</dbReference>